<organism evidence="2 3">
    <name type="scientific">Acidithiobacillus thiooxidans</name>
    <name type="common">Thiobacillus thiooxidans</name>
    <dbReference type="NCBI Taxonomy" id="930"/>
    <lineage>
        <taxon>Bacteria</taxon>
        <taxon>Pseudomonadati</taxon>
        <taxon>Pseudomonadota</taxon>
        <taxon>Acidithiobacillia</taxon>
        <taxon>Acidithiobacillales</taxon>
        <taxon>Acidithiobacillaceae</taxon>
        <taxon>Acidithiobacillus</taxon>
    </lineage>
</organism>
<name>A0A1C2IRU8_ACITH</name>
<dbReference type="NCBIfam" id="TIGR02646">
    <property type="entry name" value="retron system putative HNH endonuclease"/>
    <property type="match status" value="1"/>
</dbReference>
<evidence type="ECO:0000313" key="3">
    <source>
        <dbReference type="Proteomes" id="UP000094893"/>
    </source>
</evidence>
<accession>A0A1C2IRU8</accession>
<comment type="caution">
    <text evidence="2">The sequence shown here is derived from an EMBL/GenBank/DDBJ whole genome shotgun (WGS) entry which is preliminary data.</text>
</comment>
<dbReference type="RefSeq" id="WP_024895430.1">
    <property type="nucleotide sequence ID" value="NZ_LWRZ01000118.1"/>
</dbReference>
<dbReference type="InterPro" id="IPR013467">
    <property type="entry name" value="HNH78-like"/>
</dbReference>
<feature type="region of interest" description="Disordered" evidence="1">
    <location>
        <begin position="1"/>
        <end position="28"/>
    </location>
</feature>
<proteinExistence type="predicted"/>
<protein>
    <recommendedName>
        <fullName evidence="4">TIGR02646 family protein</fullName>
    </recommendedName>
</protein>
<dbReference type="EMBL" id="LWSA01000269">
    <property type="protein sequence ID" value="OCX69004.1"/>
    <property type="molecule type" value="Genomic_DNA"/>
</dbReference>
<sequence>MRSITQQGTGVFHLGQAHSHKPQTSAEAQTRWQHFAHKPMLLEALKNEQYQLCCYSELRADEEDLGCHIEHIENKSQNPQRTFDYSNLAASALDSHDLSLLSRDESFGGHAAGKQQGCDMERFVSCHQPDCARYFAYLSDGRVIPRLDLNSVERERAKYTIELLNLNSPYLLTRRQQWWNELDELYAEHITKEWNIADLAAIDLVPTEQKLSRFFSLTRQFFGQVAENVLHLHALELV</sequence>
<evidence type="ECO:0000256" key="1">
    <source>
        <dbReference type="SAM" id="MobiDB-lite"/>
    </source>
</evidence>
<gene>
    <name evidence="2" type="ORF">A6P07_17310</name>
</gene>
<reference evidence="2 3" key="1">
    <citation type="journal article" date="2016" name="Int. J. Mol. Sci.">
        <title>Comparative genomics of the extreme acidophile Acidithiobacillus thiooxidans reveals intraspecific divergence and niche adaptation.</title>
        <authorList>
            <person name="Zhang X."/>
            <person name="Feng X."/>
            <person name="Tao J."/>
            <person name="Ma L."/>
            <person name="Xiao Y."/>
            <person name="Liang Y."/>
            <person name="Liu X."/>
            <person name="Yin H."/>
        </authorList>
    </citation>
    <scope>NUCLEOTIDE SEQUENCE [LARGE SCALE GENOMIC DNA]</scope>
    <source>
        <strain evidence="2 3">A02</strain>
    </source>
</reference>
<evidence type="ECO:0008006" key="4">
    <source>
        <dbReference type="Google" id="ProtNLM"/>
    </source>
</evidence>
<evidence type="ECO:0000313" key="2">
    <source>
        <dbReference type="EMBL" id="OCX69004.1"/>
    </source>
</evidence>
<dbReference type="Proteomes" id="UP000094893">
    <property type="component" value="Unassembled WGS sequence"/>
</dbReference>
<dbReference type="AlphaFoldDB" id="A0A1C2IRU8"/>